<evidence type="ECO:0000313" key="11">
    <source>
        <dbReference type="WBParaSite" id="NBR_0001080601-mRNA-1"/>
    </source>
</evidence>
<evidence type="ECO:0000256" key="7">
    <source>
        <dbReference type="SAM" id="Phobius"/>
    </source>
</evidence>
<keyword evidence="6" id="KW-0325">Glycoprotein</keyword>
<feature type="transmembrane region" description="Helical" evidence="7">
    <location>
        <begin position="145"/>
        <end position="167"/>
    </location>
</feature>
<evidence type="ECO:0000256" key="2">
    <source>
        <dbReference type="ARBA" id="ARBA00005585"/>
    </source>
</evidence>
<dbReference type="Proteomes" id="UP000271162">
    <property type="component" value="Unassembled WGS sequence"/>
</dbReference>
<reference evidence="11" key="1">
    <citation type="submission" date="2016-04" db="UniProtKB">
        <authorList>
            <consortium name="WormBaseParasite"/>
        </authorList>
    </citation>
    <scope>IDENTIFICATION</scope>
</reference>
<reference evidence="9 10" key="2">
    <citation type="submission" date="2018-11" db="EMBL/GenBank/DDBJ databases">
        <authorList>
            <consortium name="Pathogen Informatics"/>
        </authorList>
    </citation>
    <scope>NUCLEOTIDE SEQUENCE [LARGE SCALE GENOMIC DNA]</scope>
</reference>
<feature type="transmembrane region" description="Helical" evidence="7">
    <location>
        <begin position="173"/>
        <end position="190"/>
    </location>
</feature>
<dbReference type="WBParaSite" id="NBR_0001080601-mRNA-1">
    <property type="protein sequence ID" value="NBR_0001080601-mRNA-1"/>
    <property type="gene ID" value="NBR_0001080601"/>
</dbReference>
<evidence type="ECO:0000256" key="1">
    <source>
        <dbReference type="ARBA" id="ARBA00004141"/>
    </source>
</evidence>
<evidence type="ECO:0000256" key="4">
    <source>
        <dbReference type="ARBA" id="ARBA00022989"/>
    </source>
</evidence>
<keyword evidence="4 7" id="KW-1133">Transmembrane helix</keyword>
<evidence type="ECO:0000256" key="5">
    <source>
        <dbReference type="ARBA" id="ARBA00023136"/>
    </source>
</evidence>
<sequence length="220" mass="24585">MAKLLLISDRSFLNRSIDEITLGQISEAVHFDAGSIVHLLGGVTLDEEKRIAGAKAMMLPYALRHSSRGEDWLAEQWELRLADFLLHYDSPVIRANWWTYETLAAESARDRNQLISMLGPCFVAVSLFTIAMCCVCSWRRSRPWLAVGGVISAALAISSAVGLLLLLGFGMTSVAYSMPFIVFSCANRYVSGRVMRREVDLRHKHDEAKIAFQLAHRIAK</sequence>
<dbReference type="Pfam" id="PF02460">
    <property type="entry name" value="Patched"/>
    <property type="match status" value="1"/>
</dbReference>
<evidence type="ECO:0000313" key="10">
    <source>
        <dbReference type="Proteomes" id="UP000271162"/>
    </source>
</evidence>
<dbReference type="STRING" id="27835.A0A158QZW3"/>
<gene>
    <name evidence="9" type="ORF">NBR_LOCUS10807</name>
</gene>
<accession>A0A158QZW3</accession>
<dbReference type="GO" id="GO:0006897">
    <property type="term" value="P:endocytosis"/>
    <property type="evidence" value="ECO:0007669"/>
    <property type="project" value="TreeGrafter"/>
</dbReference>
<dbReference type="OMA" id="SCANRYV"/>
<protein>
    <submittedName>
        <fullName evidence="11">SSD domain-containing protein</fullName>
    </submittedName>
</protein>
<evidence type="ECO:0000256" key="6">
    <source>
        <dbReference type="ARBA" id="ARBA00023180"/>
    </source>
</evidence>
<keyword evidence="3 7" id="KW-0812">Transmembrane</keyword>
<name>A0A158QZW3_NIPBR</name>
<keyword evidence="10" id="KW-1185">Reference proteome</keyword>
<dbReference type="GO" id="GO:0005886">
    <property type="term" value="C:plasma membrane"/>
    <property type="evidence" value="ECO:0007669"/>
    <property type="project" value="TreeGrafter"/>
</dbReference>
<dbReference type="PROSITE" id="PS50156">
    <property type="entry name" value="SSD"/>
    <property type="match status" value="1"/>
</dbReference>
<dbReference type="AlphaFoldDB" id="A0A158QZW3"/>
<feature type="transmembrane region" description="Helical" evidence="7">
    <location>
        <begin position="117"/>
        <end position="138"/>
    </location>
</feature>
<dbReference type="InterPro" id="IPR003392">
    <property type="entry name" value="PTHD_SSD"/>
</dbReference>
<organism evidence="11">
    <name type="scientific">Nippostrongylus brasiliensis</name>
    <name type="common">Rat hookworm</name>
    <dbReference type="NCBI Taxonomy" id="27835"/>
    <lineage>
        <taxon>Eukaryota</taxon>
        <taxon>Metazoa</taxon>
        <taxon>Ecdysozoa</taxon>
        <taxon>Nematoda</taxon>
        <taxon>Chromadorea</taxon>
        <taxon>Rhabditida</taxon>
        <taxon>Rhabditina</taxon>
        <taxon>Rhabditomorpha</taxon>
        <taxon>Strongyloidea</taxon>
        <taxon>Heligmosomidae</taxon>
        <taxon>Nippostrongylus</taxon>
    </lineage>
</organism>
<dbReference type="InterPro" id="IPR051697">
    <property type="entry name" value="Patched_domain-protein"/>
</dbReference>
<dbReference type="GO" id="GO:0030659">
    <property type="term" value="C:cytoplasmic vesicle membrane"/>
    <property type="evidence" value="ECO:0007669"/>
    <property type="project" value="TreeGrafter"/>
</dbReference>
<keyword evidence="5 7" id="KW-0472">Membrane</keyword>
<feature type="domain" description="SSD" evidence="8">
    <location>
        <begin position="113"/>
        <end position="183"/>
    </location>
</feature>
<evidence type="ECO:0000256" key="3">
    <source>
        <dbReference type="ARBA" id="ARBA00022692"/>
    </source>
</evidence>
<dbReference type="EMBL" id="UYSL01020391">
    <property type="protein sequence ID" value="VDL74396.1"/>
    <property type="molecule type" value="Genomic_DNA"/>
</dbReference>
<dbReference type="PANTHER" id="PTHR10796:SF181">
    <property type="entry name" value="SSD DOMAIN-CONTAINING PROTEIN"/>
    <property type="match status" value="1"/>
</dbReference>
<comment type="subcellular location">
    <subcellularLocation>
        <location evidence="1">Membrane</location>
        <topology evidence="1">Multi-pass membrane protein</topology>
    </subcellularLocation>
</comment>
<evidence type="ECO:0000313" key="9">
    <source>
        <dbReference type="EMBL" id="VDL74396.1"/>
    </source>
</evidence>
<proteinExistence type="inferred from homology"/>
<dbReference type="GO" id="GO:0018996">
    <property type="term" value="P:molting cycle, collagen and cuticulin-based cuticle"/>
    <property type="evidence" value="ECO:0007669"/>
    <property type="project" value="TreeGrafter"/>
</dbReference>
<dbReference type="InterPro" id="IPR000731">
    <property type="entry name" value="SSD"/>
</dbReference>
<dbReference type="PANTHER" id="PTHR10796">
    <property type="entry name" value="PATCHED-RELATED"/>
    <property type="match status" value="1"/>
</dbReference>
<evidence type="ECO:0000259" key="8">
    <source>
        <dbReference type="PROSITE" id="PS50156"/>
    </source>
</evidence>
<comment type="similarity">
    <text evidence="2">Belongs to the patched family.</text>
</comment>